<dbReference type="SUPFAM" id="SSF53927">
    <property type="entry name" value="Cytidine deaminase-like"/>
    <property type="match status" value="1"/>
</dbReference>
<evidence type="ECO:0000259" key="3">
    <source>
        <dbReference type="PROSITE" id="PS51747"/>
    </source>
</evidence>
<name>A0ABR4XQU9_9LACO</name>
<proteinExistence type="predicted"/>
<evidence type="ECO:0000256" key="2">
    <source>
        <dbReference type="ARBA" id="ARBA00022833"/>
    </source>
</evidence>
<dbReference type="Gene3D" id="3.40.140.10">
    <property type="entry name" value="Cytidine Deaminase, domain 2"/>
    <property type="match status" value="1"/>
</dbReference>
<dbReference type="InterPro" id="IPR016193">
    <property type="entry name" value="Cytidine_deaminase-like"/>
</dbReference>
<dbReference type="EMBL" id="AXCV01000191">
    <property type="protein sequence ID" value="KGO31833.1"/>
    <property type="molecule type" value="Genomic_DNA"/>
</dbReference>
<accession>A0ABR4XQU9</accession>
<dbReference type="CDD" id="cd01285">
    <property type="entry name" value="nucleoside_deaminase"/>
    <property type="match status" value="1"/>
</dbReference>
<dbReference type="InterPro" id="IPR002125">
    <property type="entry name" value="CMP_dCMP_dom"/>
</dbReference>
<gene>
    <name evidence="4" type="ORF">Q757_04750</name>
</gene>
<dbReference type="PANTHER" id="PTHR11079:SF161">
    <property type="entry name" value="CMP_DCMP-TYPE DEAMINASE DOMAIN-CONTAINING PROTEIN"/>
    <property type="match status" value="1"/>
</dbReference>
<comment type="caution">
    <text evidence="4">The sequence shown here is derived from an EMBL/GenBank/DDBJ whole genome shotgun (WGS) entry which is preliminary data.</text>
</comment>
<evidence type="ECO:0000313" key="5">
    <source>
        <dbReference type="Proteomes" id="UP000030023"/>
    </source>
</evidence>
<dbReference type="PANTHER" id="PTHR11079">
    <property type="entry name" value="CYTOSINE DEAMINASE FAMILY MEMBER"/>
    <property type="match status" value="1"/>
</dbReference>
<keyword evidence="5" id="KW-1185">Reference proteome</keyword>
<dbReference type="Proteomes" id="UP000030023">
    <property type="component" value="Unassembled WGS sequence"/>
</dbReference>
<reference evidence="4 5" key="1">
    <citation type="journal article" date="2014" name="Antonie Van Leeuwenhoek">
        <title>Oenococcus alcoholitolerans sp. nov., a lactic acid bacteria isolated from cachaca and ethanol fermentation processes.</title>
        <authorList>
            <person name="Badotti F."/>
            <person name="Moreira A.P."/>
            <person name="Tonon L.A."/>
            <person name="de Lucena B.T."/>
            <person name="Gomes Fde C."/>
            <person name="Kruger R."/>
            <person name="Thompson C.C."/>
            <person name="de Morais M.A.Jr."/>
            <person name="Rosa C.A."/>
            <person name="Thompson F.L."/>
        </authorList>
    </citation>
    <scope>NUCLEOTIDE SEQUENCE [LARGE SCALE GENOMIC DNA]</scope>
    <source>
        <strain evidence="4 5">UFRJ-M7.2.18</strain>
    </source>
</reference>
<protein>
    <submittedName>
        <fullName evidence="4">Cytosine deaminase</fullName>
    </submittedName>
</protein>
<dbReference type="Pfam" id="PF00383">
    <property type="entry name" value="dCMP_cyt_deam_1"/>
    <property type="match status" value="1"/>
</dbReference>
<evidence type="ECO:0000256" key="1">
    <source>
        <dbReference type="ARBA" id="ARBA00022723"/>
    </source>
</evidence>
<sequence>MTEMNYMDLAIERADENLLLKEGGPFGAVVVRNEEIIAAAHNRVLIDRDPTAHAEIVAIRKACKVLGTHDLSGCRIYTNCYPCPMCLSAIIWANIKEVFYANSSEDASKIGFRDDSIYKFIAEPSKNEKIVKFQQQDHTRGLSTFAKFAADQGQEIY</sequence>
<organism evidence="4 5">
    <name type="scientific">Oenococcus alcoholitolerans</name>
    <dbReference type="NCBI Taxonomy" id="931074"/>
    <lineage>
        <taxon>Bacteria</taxon>
        <taxon>Bacillati</taxon>
        <taxon>Bacillota</taxon>
        <taxon>Bacilli</taxon>
        <taxon>Lactobacillales</taxon>
        <taxon>Lactobacillaceae</taxon>
        <taxon>Oenococcus</taxon>
    </lineage>
</organism>
<feature type="domain" description="CMP/dCMP-type deaminase" evidence="3">
    <location>
        <begin position="1"/>
        <end position="123"/>
    </location>
</feature>
<keyword evidence="2" id="KW-0862">Zinc</keyword>
<dbReference type="InterPro" id="IPR016192">
    <property type="entry name" value="APOBEC/CMP_deaminase_Zn-bd"/>
</dbReference>
<evidence type="ECO:0000313" key="4">
    <source>
        <dbReference type="EMBL" id="KGO31833.1"/>
    </source>
</evidence>
<keyword evidence="1" id="KW-0479">Metal-binding</keyword>
<dbReference type="PROSITE" id="PS00903">
    <property type="entry name" value="CYT_DCMP_DEAMINASES_1"/>
    <property type="match status" value="1"/>
</dbReference>
<dbReference type="PROSITE" id="PS51747">
    <property type="entry name" value="CYT_DCMP_DEAMINASES_2"/>
    <property type="match status" value="1"/>
</dbReference>